<sequence length="176" mass="18939">MLRAGTILPSRLGAATIGGNVATRQFVTDLVVRASQAAAASEGTCNNLTFRFGGWIVEGKAKPGFRYYETIAGGADVGPTWAGQSGVNVHITNTRIVDLSCLSDSTHDFCETSALDLALEAGRIPSGNGLIRDIEFRVPSEGQCSEQISHFTVIQAYGRRAWAGWREHIDTPWRNG</sequence>
<dbReference type="EMBL" id="JARVKF010000441">
    <property type="protein sequence ID" value="KAK9413191.1"/>
    <property type="molecule type" value="Genomic_DNA"/>
</dbReference>
<evidence type="ECO:0000259" key="1">
    <source>
        <dbReference type="Pfam" id="PF02538"/>
    </source>
</evidence>
<evidence type="ECO:0000313" key="3">
    <source>
        <dbReference type="Proteomes" id="UP001408356"/>
    </source>
</evidence>
<dbReference type="InterPro" id="IPR003692">
    <property type="entry name" value="Hydantoinase_B"/>
</dbReference>
<reference evidence="2 3" key="1">
    <citation type="journal article" date="2024" name="J. Plant Pathol.">
        <title>Sequence and assembly of the genome of Seiridium unicorne, isolate CBS 538.82, causal agent of cypress canker disease.</title>
        <authorList>
            <person name="Scali E."/>
            <person name="Rocca G.D."/>
            <person name="Danti R."/>
            <person name="Garbelotto M."/>
            <person name="Barberini S."/>
            <person name="Baroncelli R."/>
            <person name="Emiliani G."/>
        </authorList>
    </citation>
    <scope>NUCLEOTIDE SEQUENCE [LARGE SCALE GENOMIC DNA]</scope>
    <source>
        <strain evidence="2 3">BM-138-508</strain>
    </source>
</reference>
<evidence type="ECO:0000313" key="2">
    <source>
        <dbReference type="EMBL" id="KAK9413191.1"/>
    </source>
</evidence>
<feature type="domain" description="Hydantoinase B/oxoprolinase" evidence="1">
    <location>
        <begin position="2"/>
        <end position="157"/>
    </location>
</feature>
<name>A0ABR2UF78_9PEZI</name>
<dbReference type="Proteomes" id="UP001408356">
    <property type="component" value="Unassembled WGS sequence"/>
</dbReference>
<comment type="caution">
    <text evidence="2">The sequence shown here is derived from an EMBL/GenBank/DDBJ whole genome shotgun (WGS) entry which is preliminary data.</text>
</comment>
<proteinExistence type="predicted"/>
<dbReference type="PANTHER" id="PTHR11365:SF2">
    <property type="entry name" value="5-OXOPROLINASE"/>
    <property type="match status" value="1"/>
</dbReference>
<dbReference type="Pfam" id="PF02538">
    <property type="entry name" value="Hydantoinase_B"/>
    <property type="match status" value="1"/>
</dbReference>
<protein>
    <recommendedName>
        <fullName evidence="1">Hydantoinase B/oxoprolinase domain-containing protein</fullName>
    </recommendedName>
</protein>
<gene>
    <name evidence="2" type="ORF">SUNI508_11967</name>
</gene>
<dbReference type="PANTHER" id="PTHR11365">
    <property type="entry name" value="5-OXOPROLINASE RELATED"/>
    <property type="match status" value="1"/>
</dbReference>
<dbReference type="InterPro" id="IPR045079">
    <property type="entry name" value="Oxoprolinase-like"/>
</dbReference>
<accession>A0ABR2UF78</accession>
<organism evidence="2 3">
    <name type="scientific">Seiridium unicorne</name>
    <dbReference type="NCBI Taxonomy" id="138068"/>
    <lineage>
        <taxon>Eukaryota</taxon>
        <taxon>Fungi</taxon>
        <taxon>Dikarya</taxon>
        <taxon>Ascomycota</taxon>
        <taxon>Pezizomycotina</taxon>
        <taxon>Sordariomycetes</taxon>
        <taxon>Xylariomycetidae</taxon>
        <taxon>Amphisphaeriales</taxon>
        <taxon>Sporocadaceae</taxon>
        <taxon>Seiridium</taxon>
    </lineage>
</organism>
<keyword evidence="3" id="KW-1185">Reference proteome</keyword>